<sequence>MKNKTLRSTQKLLVLNSKNLTVHPDARTAFMVWQQHRSPLRRPQLAGLDDYYRPALRLCMLDRDSYQFFNNFARIDEVMRFEDSWRQPCLIALESRHDIKRLAWCEVLSLSRFAGVNHPALFQAIYKNASKQLICELMGVPRLTVSNYCHFAGISQSSYEYQQCKVACDETLLGLPKNMNWMNGRHG</sequence>
<dbReference type="RefSeq" id="WP_093071417.1">
    <property type="nucleotide sequence ID" value="NZ_BSOK01000035.1"/>
</dbReference>
<reference evidence="1 2" key="1">
    <citation type="submission" date="2016-10" db="EMBL/GenBank/DDBJ databases">
        <authorList>
            <person name="de Groot N.N."/>
        </authorList>
    </citation>
    <scope>NUCLEOTIDE SEQUENCE [LARGE SCALE GENOMIC DNA]</scope>
    <source>
        <strain evidence="1 2">DSM 23406</strain>
    </source>
</reference>
<dbReference type="AlphaFoldDB" id="A0A1G7AWM2"/>
<accession>A0A1G7AWM2</accession>
<protein>
    <submittedName>
        <fullName evidence="1">Uncharacterized protein</fullName>
    </submittedName>
</protein>
<dbReference type="Proteomes" id="UP000198501">
    <property type="component" value="Unassembled WGS sequence"/>
</dbReference>
<name>A0A1G7AWM2_9GAMM</name>
<proteinExistence type="predicted"/>
<organism evidence="1 2">
    <name type="scientific">Psychrobacter pacificensis</name>
    <dbReference type="NCBI Taxonomy" id="112002"/>
    <lineage>
        <taxon>Bacteria</taxon>
        <taxon>Pseudomonadati</taxon>
        <taxon>Pseudomonadota</taxon>
        <taxon>Gammaproteobacteria</taxon>
        <taxon>Moraxellales</taxon>
        <taxon>Moraxellaceae</taxon>
        <taxon>Psychrobacter</taxon>
    </lineage>
</organism>
<evidence type="ECO:0000313" key="2">
    <source>
        <dbReference type="Proteomes" id="UP000198501"/>
    </source>
</evidence>
<gene>
    <name evidence="1" type="ORF">SAMN05660405_02632</name>
</gene>
<evidence type="ECO:0000313" key="1">
    <source>
        <dbReference type="EMBL" id="SDE19229.1"/>
    </source>
</evidence>
<dbReference type="EMBL" id="FNAL01000039">
    <property type="protein sequence ID" value="SDE19229.1"/>
    <property type="molecule type" value="Genomic_DNA"/>
</dbReference>